<feature type="transmembrane region" description="Helical" evidence="5">
    <location>
        <begin position="36"/>
        <end position="57"/>
    </location>
</feature>
<gene>
    <name evidence="6" type="ORF">C8E99_1850</name>
</gene>
<evidence type="ECO:0000256" key="2">
    <source>
        <dbReference type="ARBA" id="ARBA00022692"/>
    </source>
</evidence>
<proteinExistence type="predicted"/>
<dbReference type="Pfam" id="PF13365">
    <property type="entry name" value="Trypsin_2"/>
    <property type="match status" value="1"/>
</dbReference>
<organism evidence="6 7">
    <name type="scientific">Citricoccus muralis</name>
    <dbReference type="NCBI Taxonomy" id="169134"/>
    <lineage>
        <taxon>Bacteria</taxon>
        <taxon>Bacillati</taxon>
        <taxon>Actinomycetota</taxon>
        <taxon>Actinomycetes</taxon>
        <taxon>Micrococcales</taxon>
        <taxon>Micrococcaceae</taxon>
        <taxon>Citricoccus</taxon>
    </lineage>
</organism>
<feature type="transmembrane region" description="Helical" evidence="5">
    <location>
        <begin position="6"/>
        <end position="24"/>
    </location>
</feature>
<reference evidence="6 7" key="1">
    <citation type="submission" date="2018-07" db="EMBL/GenBank/DDBJ databases">
        <title>Sequencing the genomes of 1000 actinobacteria strains.</title>
        <authorList>
            <person name="Klenk H.-P."/>
        </authorList>
    </citation>
    <scope>NUCLEOTIDE SEQUENCE [LARGE SCALE GENOMIC DNA]</scope>
    <source>
        <strain evidence="6 7">DSM 14442</strain>
    </source>
</reference>
<keyword evidence="7" id="KW-1185">Reference proteome</keyword>
<comment type="caution">
    <text evidence="6">The sequence shown here is derived from an EMBL/GenBank/DDBJ whole genome shotgun (WGS) entry which is preliminary data.</text>
</comment>
<keyword evidence="4 5" id="KW-0472">Membrane</keyword>
<dbReference type="SUPFAM" id="SSF50494">
    <property type="entry name" value="Trypsin-like serine proteases"/>
    <property type="match status" value="1"/>
</dbReference>
<dbReference type="Pfam" id="PF02674">
    <property type="entry name" value="Colicin_V"/>
    <property type="match status" value="1"/>
</dbReference>
<dbReference type="NCBIfam" id="NF033740">
    <property type="entry name" value="MarP_fam_protase"/>
    <property type="match status" value="1"/>
</dbReference>
<dbReference type="AlphaFoldDB" id="A0A3D9LCR0"/>
<dbReference type="InterPro" id="IPR003825">
    <property type="entry name" value="Colicin-V_CvpA"/>
</dbReference>
<name>A0A3D9LCR0_9MICC</name>
<keyword evidence="3 5" id="KW-1133">Transmembrane helix</keyword>
<dbReference type="PRINTS" id="PR00834">
    <property type="entry name" value="PROTEASES2C"/>
</dbReference>
<dbReference type="GO" id="GO:0006508">
    <property type="term" value="P:proteolysis"/>
    <property type="evidence" value="ECO:0007669"/>
    <property type="project" value="InterPro"/>
</dbReference>
<evidence type="ECO:0000256" key="1">
    <source>
        <dbReference type="ARBA" id="ARBA00004141"/>
    </source>
</evidence>
<evidence type="ECO:0000313" key="7">
    <source>
        <dbReference type="Proteomes" id="UP000256727"/>
    </source>
</evidence>
<dbReference type="OrthoDB" id="9766361at2"/>
<dbReference type="GO" id="GO:0016020">
    <property type="term" value="C:membrane"/>
    <property type="evidence" value="ECO:0007669"/>
    <property type="project" value="UniProtKB-SubCell"/>
</dbReference>
<dbReference type="GO" id="GO:0009403">
    <property type="term" value="P:toxin biosynthetic process"/>
    <property type="evidence" value="ECO:0007669"/>
    <property type="project" value="InterPro"/>
</dbReference>
<dbReference type="InterPro" id="IPR043504">
    <property type="entry name" value="Peptidase_S1_PA_chymotrypsin"/>
</dbReference>
<evidence type="ECO:0000256" key="4">
    <source>
        <dbReference type="ARBA" id="ARBA00023136"/>
    </source>
</evidence>
<dbReference type="InterPro" id="IPR047680">
    <property type="entry name" value="MarP-like"/>
</dbReference>
<dbReference type="Proteomes" id="UP000256727">
    <property type="component" value="Unassembled WGS sequence"/>
</dbReference>
<dbReference type="GO" id="GO:0004252">
    <property type="term" value="F:serine-type endopeptidase activity"/>
    <property type="evidence" value="ECO:0007669"/>
    <property type="project" value="InterPro"/>
</dbReference>
<feature type="transmembrane region" description="Helical" evidence="5">
    <location>
        <begin position="63"/>
        <end position="85"/>
    </location>
</feature>
<protein>
    <submittedName>
        <fullName evidence="6">Colicin V production protein</fullName>
    </submittedName>
</protein>
<dbReference type="RefSeq" id="WP_115932035.1">
    <property type="nucleotide sequence ID" value="NZ_QREH01000001.1"/>
</dbReference>
<dbReference type="InterPro" id="IPR001940">
    <property type="entry name" value="Peptidase_S1C"/>
</dbReference>
<evidence type="ECO:0000256" key="3">
    <source>
        <dbReference type="ARBA" id="ARBA00022989"/>
    </source>
</evidence>
<comment type="subcellular location">
    <subcellularLocation>
        <location evidence="1">Membrane</location>
        <topology evidence="1">Multi-pass membrane protein</topology>
    </subcellularLocation>
</comment>
<keyword evidence="2 5" id="KW-0812">Transmembrane</keyword>
<dbReference type="InterPro" id="IPR009003">
    <property type="entry name" value="Peptidase_S1_PA"/>
</dbReference>
<evidence type="ECO:0000313" key="6">
    <source>
        <dbReference type="EMBL" id="REE04025.1"/>
    </source>
</evidence>
<dbReference type="PANTHER" id="PTHR43019:SF23">
    <property type="entry name" value="PROTEASE DO-LIKE 5, CHLOROPLASTIC"/>
    <property type="match status" value="1"/>
</dbReference>
<dbReference type="EMBL" id="QREH01000001">
    <property type="protein sequence ID" value="REE04025.1"/>
    <property type="molecule type" value="Genomic_DNA"/>
</dbReference>
<dbReference type="Gene3D" id="2.40.10.10">
    <property type="entry name" value="Trypsin-like serine proteases"/>
    <property type="match status" value="2"/>
</dbReference>
<sequence>MFLGLTVLDWVLIVVLFVFLMAGYRRGFLVTLGTMVGLVAGAIAAFFSIPLVSAWITEPGWRILAIVAAALVLVLLGQGIGAALGRAIRLRMALPGLRTVDRLGGAVANTAVAAALISLVAFSASSMGLAPVTSAISESRVITTINDAAPESAKSLVARVRSAVAGTDVVPVLPEPVTTETPAAAASTPAPGQALQEARASVVRISGTALVCGQNQTGSGFAVAPDRVITNAHVVSGLTEPSVESADGAVHAGRVVHFDAARDVAVIAVDGADLPPLDVGAELADQEAGYIMGYPSGGPFQMDPALVQARGEVTVNNVYGAEPGLLDIYQLEADVQLGSSGGPLLTADGDVAGIVFARATGDIEVGYAITGEEAEQALTEAEDMVDTVSTGQCIQGN</sequence>
<evidence type="ECO:0000256" key="5">
    <source>
        <dbReference type="SAM" id="Phobius"/>
    </source>
</evidence>
<dbReference type="PANTHER" id="PTHR43019">
    <property type="entry name" value="SERINE ENDOPROTEASE DEGS"/>
    <property type="match status" value="1"/>
</dbReference>
<accession>A0A3D9LCR0</accession>